<evidence type="ECO:0000313" key="6">
    <source>
        <dbReference type="Proteomes" id="UP000074664"/>
    </source>
</evidence>
<gene>
    <name evidence="2" type="ORF">ERS132392_01686</name>
    <name evidence="3" type="ORF">ERS132393_01592</name>
    <name evidence="1" type="ORF">ERS132410_00777</name>
</gene>
<evidence type="ECO:0000313" key="1">
    <source>
        <dbReference type="EMBL" id="CYU66592.1"/>
    </source>
</evidence>
<dbReference type="AlphaFoldDB" id="A0A0Z8HJ51"/>
<sequence length="131" mass="15162">MAKTKRGRPTKMTQGTVKKLEEAFLRGLSDEEACLYADISKPTLYDYCDKNPDFFDRKELLKQRVKTRAKLNISKAIEDGDIDLSKWYLERRDNDFKTKQAVTHDGEVNINQTNPFADLTTDELRKLIDDG</sequence>
<evidence type="ECO:0000313" key="4">
    <source>
        <dbReference type="Proteomes" id="UP000072530"/>
    </source>
</evidence>
<protein>
    <submittedName>
        <fullName evidence="3">Uncharacterized protein</fullName>
    </submittedName>
</protein>
<reference evidence="4 5" key="1">
    <citation type="submission" date="2016-02" db="EMBL/GenBank/DDBJ databases">
        <authorList>
            <consortium name="Pathogen Informatics"/>
        </authorList>
    </citation>
    <scope>NUCLEOTIDE SEQUENCE [LARGE SCALE GENOMIC DNA]</scope>
    <source>
        <strain evidence="2 6">LSS30</strain>
        <strain evidence="3 4">LSS31</strain>
        <strain evidence="1 5">LSS48</strain>
    </source>
</reference>
<dbReference type="Proteomes" id="UP000072530">
    <property type="component" value="Unassembled WGS sequence"/>
</dbReference>
<proteinExistence type="predicted"/>
<accession>A0A0Z8HJ51</accession>
<evidence type="ECO:0000313" key="5">
    <source>
        <dbReference type="Proteomes" id="UP000073485"/>
    </source>
</evidence>
<name>A0A0Z8HJ51_STRSU</name>
<dbReference type="EMBL" id="FIGH01000008">
    <property type="protein sequence ID" value="CYU74174.1"/>
    <property type="molecule type" value="Genomic_DNA"/>
</dbReference>
<dbReference type="EMBL" id="FIGO01000004">
    <property type="protein sequence ID" value="CYU66592.1"/>
    <property type="molecule type" value="Genomic_DNA"/>
</dbReference>
<dbReference type="Proteomes" id="UP000073485">
    <property type="component" value="Unassembled WGS sequence"/>
</dbReference>
<dbReference type="EMBL" id="FIGG01000007">
    <property type="protein sequence ID" value="CYU90057.1"/>
    <property type="molecule type" value="Genomic_DNA"/>
</dbReference>
<dbReference type="Proteomes" id="UP000074664">
    <property type="component" value="Unassembled WGS sequence"/>
</dbReference>
<evidence type="ECO:0000313" key="3">
    <source>
        <dbReference type="EMBL" id="CYU90057.1"/>
    </source>
</evidence>
<evidence type="ECO:0000313" key="2">
    <source>
        <dbReference type="EMBL" id="CYU74174.1"/>
    </source>
</evidence>
<organism evidence="3 4">
    <name type="scientific">Streptococcus suis</name>
    <dbReference type="NCBI Taxonomy" id="1307"/>
    <lineage>
        <taxon>Bacteria</taxon>
        <taxon>Bacillati</taxon>
        <taxon>Bacillota</taxon>
        <taxon>Bacilli</taxon>
        <taxon>Lactobacillales</taxon>
        <taxon>Streptococcaceae</taxon>
        <taxon>Streptococcus</taxon>
    </lineage>
</organism>